<dbReference type="InterPro" id="IPR021268">
    <property type="entry name" value="DUF2845"/>
</dbReference>
<name>A0A401FY19_9BACT</name>
<proteinExistence type="predicted"/>
<dbReference type="AlphaFoldDB" id="A0A401FY19"/>
<organism evidence="2 3">
    <name type="scientific">Desulfonema ishimotonii</name>
    <dbReference type="NCBI Taxonomy" id="45657"/>
    <lineage>
        <taxon>Bacteria</taxon>
        <taxon>Pseudomonadati</taxon>
        <taxon>Thermodesulfobacteriota</taxon>
        <taxon>Desulfobacteria</taxon>
        <taxon>Desulfobacterales</taxon>
        <taxon>Desulfococcaceae</taxon>
        <taxon>Desulfonema</taxon>
    </lineage>
</organism>
<evidence type="ECO:0000256" key="1">
    <source>
        <dbReference type="SAM" id="SignalP"/>
    </source>
</evidence>
<dbReference type="Proteomes" id="UP000288096">
    <property type="component" value="Unassembled WGS sequence"/>
</dbReference>
<dbReference type="EMBL" id="BEXT01000001">
    <property type="protein sequence ID" value="GBC61902.1"/>
    <property type="molecule type" value="Genomic_DNA"/>
</dbReference>
<feature type="chain" id="PRO_5019497341" evidence="1">
    <location>
        <begin position="23"/>
        <end position="125"/>
    </location>
</feature>
<accession>A0A401FY19</accession>
<evidence type="ECO:0000313" key="2">
    <source>
        <dbReference type="EMBL" id="GBC61902.1"/>
    </source>
</evidence>
<keyword evidence="1" id="KW-0732">Signal</keyword>
<evidence type="ECO:0000313" key="3">
    <source>
        <dbReference type="Proteomes" id="UP000288096"/>
    </source>
</evidence>
<sequence length="125" mass="14817">MKRQIAGLMMIAALLWPLPADALRCNGRVIDIGSNKVKVLDHCGEPTWVEERQEERILYNCRRSRRYRQYYDERAESEYHGYPEDCVIHVTIEEWFYNFGSGRFTRTLIFENGKLVDIQTGEYGY</sequence>
<reference evidence="3" key="1">
    <citation type="submission" date="2017-11" db="EMBL/GenBank/DDBJ databases">
        <authorList>
            <person name="Watanabe M."/>
            <person name="Kojima H."/>
        </authorList>
    </citation>
    <scope>NUCLEOTIDE SEQUENCE [LARGE SCALE GENOMIC DNA]</scope>
    <source>
        <strain evidence="3">Tokyo 01</strain>
    </source>
</reference>
<reference evidence="3" key="2">
    <citation type="submission" date="2019-01" db="EMBL/GenBank/DDBJ databases">
        <title>Genome sequence of Desulfonema ishimotonii strain Tokyo 01.</title>
        <authorList>
            <person name="Fukui M."/>
        </authorList>
    </citation>
    <scope>NUCLEOTIDE SEQUENCE [LARGE SCALE GENOMIC DNA]</scope>
    <source>
        <strain evidence="3">Tokyo 01</strain>
    </source>
</reference>
<gene>
    <name evidence="2" type="ORF">DENIS_2864</name>
</gene>
<comment type="caution">
    <text evidence="2">The sequence shown here is derived from an EMBL/GenBank/DDBJ whole genome shotgun (WGS) entry which is preliminary data.</text>
</comment>
<protein>
    <submittedName>
        <fullName evidence="2">DUF2845 domain-containing protein</fullName>
    </submittedName>
</protein>
<dbReference type="RefSeq" id="WP_166405099.1">
    <property type="nucleotide sequence ID" value="NZ_BEXT01000001.1"/>
</dbReference>
<dbReference type="Pfam" id="PF11006">
    <property type="entry name" value="DUF2845"/>
    <property type="match status" value="1"/>
</dbReference>
<feature type="signal peptide" evidence="1">
    <location>
        <begin position="1"/>
        <end position="22"/>
    </location>
</feature>
<keyword evidence="3" id="KW-1185">Reference proteome</keyword>